<evidence type="ECO:0000256" key="1">
    <source>
        <dbReference type="ARBA" id="ARBA00022525"/>
    </source>
</evidence>
<sequence>MAGLDSIDHVIVLMLENRSFDHMLGYLYPKRADFDGLDGTESNRDAAGHSVSVFPVTPDKENAYYYPLANPAEGFTATNEQLFNSPVSPADGKATNGGFVTSFAAELAHPAHPLDPKLVGAESSSIMGMYSPETLPVLSGLAKGFAVCDRWFASVPTQTFPNRAFAVAGTSLGYVDNSARGVPAFDTPSVFGRLSDAGQTWKIYGYSGRPLTANDYPDTVKPGPGCTVEAGFEKFQNDAASGQLAALSYLEPEWAKYSRRKGAHSNDHNFQVQNDQHPVSNLAVGEKFIYDVYTALRGNRAIWEKSLLIITYDEHGGNYDHVAPETGATPPDDIVGASGFDFTRFGVRVPAVIVSPLIPPGTILRAPAGGPPYDHTSIIATLRARFHLGALGKRDAVAPHLGPILTLPQPRTDDPLSGVTVPTAANPVLQPGSPSIGEAPSSFLEAKAIAAAQLPVAAEPIENPEQTVAALSTAAEQYAFIQNRLHAWEAAGKPLNNVSS</sequence>
<evidence type="ECO:0000313" key="4">
    <source>
        <dbReference type="EMBL" id="UMB69320.1"/>
    </source>
</evidence>
<evidence type="ECO:0008006" key="6">
    <source>
        <dbReference type="Google" id="ProtNLM"/>
    </source>
</evidence>
<organism evidence="4 5">
    <name type="scientific">Mycobacterium paraterrae</name>
    <dbReference type="NCBI Taxonomy" id="577492"/>
    <lineage>
        <taxon>Bacteria</taxon>
        <taxon>Bacillati</taxon>
        <taxon>Actinomycetota</taxon>
        <taxon>Actinomycetes</taxon>
        <taxon>Mycobacteriales</taxon>
        <taxon>Mycobacteriaceae</taxon>
        <taxon>Mycobacterium</taxon>
    </lineage>
</organism>
<gene>
    <name evidence="4" type="ORF">MKK62_23700</name>
</gene>
<dbReference type="InterPro" id="IPR007312">
    <property type="entry name" value="Phosphoesterase"/>
</dbReference>
<evidence type="ECO:0000313" key="5">
    <source>
        <dbReference type="Proteomes" id="UP001055336"/>
    </source>
</evidence>
<reference evidence="4" key="1">
    <citation type="submission" date="2022-08" db="EMBL/GenBank/DDBJ databases">
        <title>Whole genome sequencing of non-tuberculosis mycobacteria type-strains.</title>
        <authorList>
            <person name="Igarashi Y."/>
            <person name="Osugi A."/>
            <person name="Mitarai S."/>
        </authorList>
    </citation>
    <scope>NUCLEOTIDE SEQUENCE</scope>
    <source>
        <strain evidence="4">DSM 45127</strain>
    </source>
</reference>
<dbReference type="Gene3D" id="3.40.720.10">
    <property type="entry name" value="Alkaline Phosphatase, subunit A"/>
    <property type="match status" value="2"/>
</dbReference>
<dbReference type="Pfam" id="PF04185">
    <property type="entry name" value="Phosphoesterase"/>
    <property type="match status" value="1"/>
</dbReference>
<protein>
    <recommendedName>
        <fullName evidence="6">Phosphoesterase</fullName>
    </recommendedName>
</protein>
<accession>A0ABY3VME5</accession>
<name>A0ABY3VME5_9MYCO</name>
<keyword evidence="5" id="KW-1185">Reference proteome</keyword>
<dbReference type="EMBL" id="CP092488">
    <property type="protein sequence ID" value="UMB69320.1"/>
    <property type="molecule type" value="Genomic_DNA"/>
</dbReference>
<evidence type="ECO:0000256" key="3">
    <source>
        <dbReference type="ARBA" id="ARBA00023026"/>
    </source>
</evidence>
<dbReference type="RefSeq" id="WP_240261054.1">
    <property type="nucleotide sequence ID" value="NZ_CP092488.2"/>
</dbReference>
<keyword evidence="3" id="KW-0843">Virulence</keyword>
<keyword evidence="2" id="KW-0378">Hydrolase</keyword>
<dbReference type="Proteomes" id="UP001055336">
    <property type="component" value="Chromosome"/>
</dbReference>
<proteinExistence type="predicted"/>
<dbReference type="PANTHER" id="PTHR31956">
    <property type="entry name" value="NON-SPECIFIC PHOSPHOLIPASE C4-RELATED"/>
    <property type="match status" value="1"/>
</dbReference>
<keyword evidence="1" id="KW-0964">Secreted</keyword>
<dbReference type="PANTHER" id="PTHR31956:SF1">
    <property type="entry name" value="NON-SPECIFIC PHOSPHOLIPASE C1"/>
    <property type="match status" value="1"/>
</dbReference>
<dbReference type="InterPro" id="IPR017850">
    <property type="entry name" value="Alkaline_phosphatase_core_sf"/>
</dbReference>
<evidence type="ECO:0000256" key="2">
    <source>
        <dbReference type="ARBA" id="ARBA00022801"/>
    </source>
</evidence>